<feature type="compositionally biased region" description="Low complexity" evidence="1">
    <location>
        <begin position="70"/>
        <end position="79"/>
    </location>
</feature>
<sequence>MEDDKALGEIRKIAYRLWMEDGRPDGEDRRHWDRAKEIWAFEHAGEDPAAMETETQPQRSTTPSRRRGSRGLPAPGLGG</sequence>
<keyword evidence="3" id="KW-1185">Reference proteome</keyword>
<dbReference type="InterPro" id="IPR021327">
    <property type="entry name" value="DUF2934"/>
</dbReference>
<dbReference type="Pfam" id="PF11154">
    <property type="entry name" value="DUF2934"/>
    <property type="match status" value="1"/>
</dbReference>
<feature type="region of interest" description="Disordered" evidence="1">
    <location>
        <begin position="42"/>
        <end position="79"/>
    </location>
</feature>
<dbReference type="Proteomes" id="UP001596060">
    <property type="component" value="Unassembled WGS sequence"/>
</dbReference>
<evidence type="ECO:0000313" key="3">
    <source>
        <dbReference type="Proteomes" id="UP001596060"/>
    </source>
</evidence>
<name>A0ABW0P6F9_9HYPH</name>
<dbReference type="EMBL" id="JBHSLU010000082">
    <property type="protein sequence ID" value="MFC5508244.1"/>
    <property type="molecule type" value="Genomic_DNA"/>
</dbReference>
<evidence type="ECO:0000256" key="1">
    <source>
        <dbReference type="SAM" id="MobiDB-lite"/>
    </source>
</evidence>
<dbReference type="RefSeq" id="WP_066723375.1">
    <property type="nucleotide sequence ID" value="NZ_JBHSLU010000082.1"/>
</dbReference>
<accession>A0ABW0P6F9</accession>
<gene>
    <name evidence="2" type="ORF">ACFPN9_23660</name>
</gene>
<organism evidence="2 3">
    <name type="scientific">Bosea massiliensis</name>
    <dbReference type="NCBI Taxonomy" id="151419"/>
    <lineage>
        <taxon>Bacteria</taxon>
        <taxon>Pseudomonadati</taxon>
        <taxon>Pseudomonadota</taxon>
        <taxon>Alphaproteobacteria</taxon>
        <taxon>Hyphomicrobiales</taxon>
        <taxon>Boseaceae</taxon>
        <taxon>Bosea</taxon>
    </lineage>
</organism>
<evidence type="ECO:0000313" key="2">
    <source>
        <dbReference type="EMBL" id="MFC5508244.1"/>
    </source>
</evidence>
<comment type="caution">
    <text evidence="2">The sequence shown here is derived from an EMBL/GenBank/DDBJ whole genome shotgun (WGS) entry which is preliminary data.</text>
</comment>
<protein>
    <submittedName>
        <fullName evidence="2">DUF2934 domain-containing protein</fullName>
    </submittedName>
</protein>
<proteinExistence type="predicted"/>
<reference evidence="3" key="1">
    <citation type="journal article" date="2019" name="Int. J. Syst. Evol. Microbiol.">
        <title>The Global Catalogue of Microorganisms (GCM) 10K type strain sequencing project: providing services to taxonomists for standard genome sequencing and annotation.</title>
        <authorList>
            <consortium name="The Broad Institute Genomics Platform"/>
            <consortium name="The Broad Institute Genome Sequencing Center for Infectious Disease"/>
            <person name="Wu L."/>
            <person name="Ma J."/>
        </authorList>
    </citation>
    <scope>NUCLEOTIDE SEQUENCE [LARGE SCALE GENOMIC DNA]</scope>
    <source>
        <strain evidence="3">CCUG 43117</strain>
    </source>
</reference>